<protein>
    <recommendedName>
        <fullName evidence="2">BP74 N-terminal domain-containing protein</fullName>
    </recommendedName>
</protein>
<evidence type="ECO:0000256" key="1">
    <source>
        <dbReference type="SAM" id="SignalP"/>
    </source>
</evidence>
<keyword evidence="1" id="KW-0732">Signal</keyword>
<comment type="caution">
    <text evidence="3">The sequence shown here is derived from an EMBL/GenBank/DDBJ whole genome shotgun (WGS) entry which is preliminary data.</text>
</comment>
<evidence type="ECO:0000313" key="4">
    <source>
        <dbReference type="Proteomes" id="UP000316778"/>
    </source>
</evidence>
<dbReference type="AlphaFoldDB" id="A0A562TE61"/>
<dbReference type="Pfam" id="PF23621">
    <property type="entry name" value="BP74_N"/>
    <property type="match status" value="1"/>
</dbReference>
<feature type="signal peptide" evidence="1">
    <location>
        <begin position="1"/>
        <end position="21"/>
    </location>
</feature>
<dbReference type="OrthoDB" id="1495671at2"/>
<gene>
    <name evidence="3" type="ORF">LX66_0915</name>
</gene>
<dbReference type="InterPro" id="IPR056422">
    <property type="entry name" value="BP74_N"/>
</dbReference>
<keyword evidence="4" id="KW-1185">Reference proteome</keyword>
<name>A0A562TE61_CHIJA</name>
<proteinExistence type="predicted"/>
<feature type="chain" id="PRO_5021908832" description="BP74 N-terminal domain-containing protein" evidence="1">
    <location>
        <begin position="22"/>
        <end position="150"/>
    </location>
</feature>
<accession>A0A562TE61</accession>
<evidence type="ECO:0000259" key="2">
    <source>
        <dbReference type="Pfam" id="PF23621"/>
    </source>
</evidence>
<organism evidence="3 4">
    <name type="scientific">Chitinophaga japonensis</name>
    <name type="common">Flexibacter japonensis</name>
    <dbReference type="NCBI Taxonomy" id="104662"/>
    <lineage>
        <taxon>Bacteria</taxon>
        <taxon>Pseudomonadati</taxon>
        <taxon>Bacteroidota</taxon>
        <taxon>Chitinophagia</taxon>
        <taxon>Chitinophagales</taxon>
        <taxon>Chitinophagaceae</taxon>
        <taxon>Chitinophaga</taxon>
    </lineage>
</organism>
<dbReference type="RefSeq" id="WP_145710691.1">
    <property type="nucleotide sequence ID" value="NZ_BAAAFY010000001.1"/>
</dbReference>
<evidence type="ECO:0000313" key="3">
    <source>
        <dbReference type="EMBL" id="TWI91544.1"/>
    </source>
</evidence>
<dbReference type="PROSITE" id="PS51257">
    <property type="entry name" value="PROKAR_LIPOPROTEIN"/>
    <property type="match status" value="1"/>
</dbReference>
<dbReference type="EMBL" id="VLLG01000002">
    <property type="protein sequence ID" value="TWI91544.1"/>
    <property type="molecule type" value="Genomic_DNA"/>
</dbReference>
<reference evidence="3 4" key="1">
    <citation type="journal article" date="2013" name="Stand. Genomic Sci.">
        <title>Genomic Encyclopedia of Type Strains, Phase I: The one thousand microbial genomes (KMG-I) project.</title>
        <authorList>
            <person name="Kyrpides N.C."/>
            <person name="Woyke T."/>
            <person name="Eisen J.A."/>
            <person name="Garrity G."/>
            <person name="Lilburn T.G."/>
            <person name="Beck B.J."/>
            <person name="Whitman W.B."/>
            <person name="Hugenholtz P."/>
            <person name="Klenk H.P."/>
        </authorList>
    </citation>
    <scope>NUCLEOTIDE SEQUENCE [LARGE SCALE GENOMIC DNA]</scope>
    <source>
        <strain evidence="3 4">DSM 13484</strain>
    </source>
</reference>
<dbReference type="Proteomes" id="UP000316778">
    <property type="component" value="Unassembled WGS sequence"/>
</dbReference>
<sequence length="150" mass="17093">MLKLFCACTALLLAIACSKNSDNTYDPHYRYYEVGKRDTVEEWRDTAFVVAVAENDTALLQAIQAELALPVAERKIVNGALAPGSGGYNKNGPHAFKWHFKEDDWELADVSAEVFDGRPYTDVDLHYNYWMDTVKRLAPWDSYIKREITP</sequence>
<feature type="domain" description="BP74 N-terminal" evidence="2">
    <location>
        <begin position="44"/>
        <end position="149"/>
    </location>
</feature>